<accession>A0A512B0N0</accession>
<reference evidence="4 5" key="1">
    <citation type="submission" date="2019-07" db="EMBL/GenBank/DDBJ databases">
        <title>Whole genome shotgun sequence of Adhaeribacter aerolatus NBRC 106133.</title>
        <authorList>
            <person name="Hosoyama A."/>
            <person name="Uohara A."/>
            <person name="Ohji S."/>
            <person name="Ichikawa N."/>
        </authorList>
    </citation>
    <scope>NUCLEOTIDE SEQUENCE [LARGE SCALE GENOMIC DNA]</scope>
    <source>
        <strain evidence="4 5">NBRC 106133</strain>
    </source>
</reference>
<comment type="caution">
    <text evidence="4">The sequence shown here is derived from an EMBL/GenBank/DDBJ whole genome shotgun (WGS) entry which is preliminary data.</text>
</comment>
<gene>
    <name evidence="4" type="ORF">AAE02nite_30110</name>
</gene>
<dbReference type="AlphaFoldDB" id="A0A512B0N0"/>
<dbReference type="OrthoDB" id="1488345at2"/>
<dbReference type="InterPro" id="IPR011519">
    <property type="entry name" value="UnbV_ASPIC"/>
</dbReference>
<dbReference type="Pfam" id="PF07593">
    <property type="entry name" value="UnbV_ASPIC"/>
    <property type="match status" value="1"/>
</dbReference>
<evidence type="ECO:0000256" key="1">
    <source>
        <dbReference type="ARBA" id="ARBA00022729"/>
    </source>
</evidence>
<dbReference type="EMBL" id="BJYS01000022">
    <property type="protein sequence ID" value="GEO05347.1"/>
    <property type="molecule type" value="Genomic_DNA"/>
</dbReference>
<proteinExistence type="predicted"/>
<dbReference type="SUPFAM" id="SSF69318">
    <property type="entry name" value="Integrin alpha N-terminal domain"/>
    <property type="match status" value="3"/>
</dbReference>
<protein>
    <recommendedName>
        <fullName evidence="3">ASPIC/UnbV domain-containing protein</fullName>
    </recommendedName>
</protein>
<dbReference type="RefSeq" id="WP_146899112.1">
    <property type="nucleotide sequence ID" value="NZ_BJYS01000022.1"/>
</dbReference>
<feature type="domain" description="ASPIC/UnbV" evidence="3">
    <location>
        <begin position="527"/>
        <end position="595"/>
    </location>
</feature>
<dbReference type="PANTHER" id="PTHR16026">
    <property type="entry name" value="CARTILAGE ACIDIC PROTEIN 1"/>
    <property type="match status" value="1"/>
</dbReference>
<feature type="chain" id="PRO_5021952374" description="ASPIC/UnbV domain-containing protein" evidence="2">
    <location>
        <begin position="21"/>
        <end position="1187"/>
    </location>
</feature>
<dbReference type="InterPro" id="IPR027039">
    <property type="entry name" value="Crtac1"/>
</dbReference>
<keyword evidence="5" id="KW-1185">Reference proteome</keyword>
<name>A0A512B0N0_9BACT</name>
<evidence type="ECO:0000259" key="3">
    <source>
        <dbReference type="Pfam" id="PF07593"/>
    </source>
</evidence>
<keyword evidence="1 2" id="KW-0732">Signal</keyword>
<dbReference type="Pfam" id="PF13517">
    <property type="entry name" value="FG-GAP_3"/>
    <property type="match status" value="4"/>
</dbReference>
<evidence type="ECO:0000256" key="2">
    <source>
        <dbReference type="SAM" id="SignalP"/>
    </source>
</evidence>
<dbReference type="InterPro" id="IPR028994">
    <property type="entry name" value="Integrin_alpha_N"/>
</dbReference>
<dbReference type="PANTHER" id="PTHR16026:SF0">
    <property type="entry name" value="CARTILAGE ACIDIC PROTEIN 1"/>
    <property type="match status" value="1"/>
</dbReference>
<evidence type="ECO:0000313" key="5">
    <source>
        <dbReference type="Proteomes" id="UP000321532"/>
    </source>
</evidence>
<organism evidence="4 5">
    <name type="scientific">Adhaeribacter aerolatus</name>
    <dbReference type="NCBI Taxonomy" id="670289"/>
    <lineage>
        <taxon>Bacteria</taxon>
        <taxon>Pseudomonadati</taxon>
        <taxon>Bacteroidota</taxon>
        <taxon>Cytophagia</taxon>
        <taxon>Cytophagales</taxon>
        <taxon>Hymenobacteraceae</taxon>
        <taxon>Adhaeribacter</taxon>
    </lineage>
</organism>
<feature type="signal peptide" evidence="2">
    <location>
        <begin position="1"/>
        <end position="20"/>
    </location>
</feature>
<evidence type="ECO:0000313" key="4">
    <source>
        <dbReference type="EMBL" id="GEO05347.1"/>
    </source>
</evidence>
<dbReference type="InterPro" id="IPR013517">
    <property type="entry name" value="FG-GAP"/>
</dbReference>
<dbReference type="Gene3D" id="2.130.10.130">
    <property type="entry name" value="Integrin alpha, N-terminal"/>
    <property type="match status" value="4"/>
</dbReference>
<dbReference type="Proteomes" id="UP000321532">
    <property type="component" value="Unassembled WGS sequence"/>
</dbReference>
<sequence>MFTRPSLLVVFLISSFFLNSCEKEPNTLFQLLSPEETGITFANRIFESDTLNILNQEYIYNGGGVAVGDFNNDGLSDIYFTGNMVPNKLYLNKGNFKFEDISQKAKVTGGGKWSSGVALADINNDGWLDMYVTATMKKNAASRANLLYINNGTGKDGVPTFTESAAAYGLADTGYSTNAAFLDYDKDGDLDLYVLTNTITNGLPTSYRKQINNGTAENNDRLYRNNGNNTFTNITQEAGILYEGYGLGVAINDINLDGWPDIYVTNDYLSNDLLYINNKNGTFSNKITDYIKHTSFSAMGNSVTDINNDGLVDIMAVDMLPEDNKRKKMMVKSNNYVTYFNNNIYGYQHQYARNTLQLNNGISPKGHPVFSEVGQLTGLYQTDWSWTPLVADFDNDGLRDVIITNGFPRDITDHDFAVYNAGMNMVANEMSLVDSIPQIKLPNYVFKNNGSLQFTDKTRDWGLSKPSFSNGAAYADLDNDGDLDFVVNNINDSAFVYQNTLYTAKTKEKSNNYLRVKFAGAAPNTAGLGAKVKVFLAGGQEQYYEHSIYSGYLSTVEQAAHFGLGQHKVVDSIKVTWPDGKQQVLKQVKANQVLTLNQKNAAGNGVYPDASTMFVNAPLKEASGLYNILFKHQEDDKIDFNIQKTLPHKYTQYGPGIAVGDIDNNGLDDFYIGGAAGKKGTFFLQQENGKFKSSTQNMQLTGTKTQEELGVLFFDADNDNDLDLYAVSGSYEFQEGTPNLQDKLYKNNGKGIFQLDEQALPAFQSSKSCVKAADYDQDGDLDLFVGGRVVSGKYPLAPASYLLQNNGGKFIDVTAQVCPELSKFGMITDALWSDFDNDGKVDLVLAGEWLPVSFFKNTGRNLKNITTASGIAEQTGWWNSLVAGDFDQDGDTDYLAGNLGLNTNYTASKDKPLRVYAKDFDNNGSIDPVLACYMKAEDGTFKPFPMHTRDDLNAQMPRTRSVFARYVQYSQAPIDEVLKPKDLEKALILEAVQMGSSYIQNLGGGKFKMSLLPRQAQIAPVYGMQTADVNQDGNLDVLLVGNDYGTEVFTGRYDAFTGLYLQGNGKGNFIPRSIQHSGFMVNGDAKGLATLYGRKGEKIVIATQNQDSLKVYNIKNTVSPGTKQPAQLIALQPVDAWAVVTYANGKKEKLEFNYGSTYLSQSARRFERLPTMTSVEIFDFKGRSRKL</sequence>